<accession>A0A4Q2D2X4</accession>
<dbReference type="Proteomes" id="UP000290288">
    <property type="component" value="Unassembled WGS sequence"/>
</dbReference>
<evidence type="ECO:0000256" key="2">
    <source>
        <dbReference type="ARBA" id="ARBA00022559"/>
    </source>
</evidence>
<dbReference type="InterPro" id="IPR000028">
    <property type="entry name" value="Chloroperoxidase"/>
</dbReference>
<dbReference type="PROSITE" id="PS51405">
    <property type="entry name" value="HEME_HALOPEROXIDASE"/>
    <property type="match status" value="1"/>
</dbReference>
<gene>
    <name evidence="9" type="ORF">EST38_g12234</name>
</gene>
<keyword evidence="4" id="KW-0479">Metal-binding</keyword>
<dbReference type="Gene3D" id="1.10.489.10">
    <property type="entry name" value="Chloroperoxidase-like"/>
    <property type="match status" value="1"/>
</dbReference>
<keyword evidence="5" id="KW-0560">Oxidoreductase</keyword>
<evidence type="ECO:0000313" key="9">
    <source>
        <dbReference type="EMBL" id="RXW13620.1"/>
    </source>
</evidence>
<feature type="domain" description="Heme haloperoxidase family profile" evidence="8">
    <location>
        <begin position="1"/>
        <end position="187"/>
    </location>
</feature>
<reference evidence="9 10" key="1">
    <citation type="submission" date="2019-01" db="EMBL/GenBank/DDBJ databases">
        <title>Draft genome sequence of Psathyrella aberdarensis IHI B618.</title>
        <authorList>
            <person name="Buettner E."/>
            <person name="Kellner H."/>
        </authorList>
    </citation>
    <scope>NUCLEOTIDE SEQUENCE [LARGE SCALE GENOMIC DNA]</scope>
    <source>
        <strain evidence="9 10">IHI B618</strain>
    </source>
</reference>
<evidence type="ECO:0000259" key="8">
    <source>
        <dbReference type="PROSITE" id="PS51405"/>
    </source>
</evidence>
<evidence type="ECO:0000256" key="6">
    <source>
        <dbReference type="ARBA" id="ARBA00023004"/>
    </source>
</evidence>
<evidence type="ECO:0000256" key="5">
    <source>
        <dbReference type="ARBA" id="ARBA00023002"/>
    </source>
</evidence>
<dbReference type="EMBL" id="SDEE01000870">
    <property type="protein sequence ID" value="RXW13620.1"/>
    <property type="molecule type" value="Genomic_DNA"/>
</dbReference>
<evidence type="ECO:0000256" key="1">
    <source>
        <dbReference type="ARBA" id="ARBA00001970"/>
    </source>
</evidence>
<dbReference type="InterPro" id="IPR036851">
    <property type="entry name" value="Chloroperoxidase-like_sf"/>
</dbReference>
<proteinExistence type="inferred from homology"/>
<dbReference type="GO" id="GO:0004601">
    <property type="term" value="F:peroxidase activity"/>
    <property type="evidence" value="ECO:0007669"/>
    <property type="project" value="UniProtKB-KW"/>
</dbReference>
<protein>
    <recommendedName>
        <fullName evidence="8">Heme haloperoxidase family profile domain-containing protein</fullName>
    </recommendedName>
</protein>
<evidence type="ECO:0000313" key="10">
    <source>
        <dbReference type="Proteomes" id="UP000290288"/>
    </source>
</evidence>
<keyword evidence="6" id="KW-0408">Iron</keyword>
<keyword evidence="10" id="KW-1185">Reference proteome</keyword>
<keyword evidence="2" id="KW-0575">Peroxidase</keyword>
<comment type="similarity">
    <text evidence="7">Belongs to the chloroperoxidase family.</text>
</comment>
<dbReference type="Pfam" id="PF01328">
    <property type="entry name" value="Peroxidase_2"/>
    <property type="match status" value="1"/>
</dbReference>
<organism evidence="9 10">
    <name type="scientific">Candolleomyces aberdarensis</name>
    <dbReference type="NCBI Taxonomy" id="2316362"/>
    <lineage>
        <taxon>Eukaryota</taxon>
        <taxon>Fungi</taxon>
        <taxon>Dikarya</taxon>
        <taxon>Basidiomycota</taxon>
        <taxon>Agaricomycotina</taxon>
        <taxon>Agaricomycetes</taxon>
        <taxon>Agaricomycetidae</taxon>
        <taxon>Agaricales</taxon>
        <taxon>Agaricineae</taxon>
        <taxon>Psathyrellaceae</taxon>
        <taxon>Candolleomyces</taxon>
    </lineage>
</organism>
<dbReference type="AlphaFoldDB" id="A0A4Q2D2X4"/>
<evidence type="ECO:0000256" key="7">
    <source>
        <dbReference type="ARBA" id="ARBA00025795"/>
    </source>
</evidence>
<evidence type="ECO:0000256" key="4">
    <source>
        <dbReference type="ARBA" id="ARBA00022723"/>
    </source>
</evidence>
<dbReference type="PANTHER" id="PTHR33577">
    <property type="entry name" value="STERIGMATOCYSTIN BIOSYNTHESIS PEROXIDASE STCC-RELATED"/>
    <property type="match status" value="1"/>
</dbReference>
<comment type="caution">
    <text evidence="9">The sequence shown here is derived from an EMBL/GenBank/DDBJ whole genome shotgun (WGS) entry which is preliminary data.</text>
</comment>
<sequence length="262" mass="29129">MEPNTARFVTYAAHLVDGNLVTDLLSIGEKTRKTGPDPPAPAIVGGLNTHAVFEGDASMTRADFFFGDNHSLNRTLFDQFVNFSNRFGGGFYNLTVAAELRFQRIQESIATNPQFSFIAPRYFTAYAESVFPVNFFVDGRSSEKKLDMEAATSFFRDGRYPPDFYRAPQPSGGEGIGIIFLAHPVAPGENRDGKVNNYVLDPTSADFSNFCLLYTNFVNKTVRGLYPSPTGILRRNLIKNLGFFYSGIKDLGCEEIFPYGKL</sequence>
<evidence type="ECO:0000256" key="3">
    <source>
        <dbReference type="ARBA" id="ARBA00022617"/>
    </source>
</evidence>
<dbReference type="GO" id="GO:0046872">
    <property type="term" value="F:metal ion binding"/>
    <property type="evidence" value="ECO:0007669"/>
    <property type="project" value="UniProtKB-KW"/>
</dbReference>
<name>A0A4Q2D2X4_9AGAR</name>
<dbReference type="SUPFAM" id="SSF47571">
    <property type="entry name" value="Cloroperoxidase"/>
    <property type="match status" value="1"/>
</dbReference>
<keyword evidence="3" id="KW-0349">Heme</keyword>
<dbReference type="OrthoDB" id="2542103at2759"/>
<comment type="cofactor">
    <cofactor evidence="1">
        <name>heme b</name>
        <dbReference type="ChEBI" id="CHEBI:60344"/>
    </cofactor>
</comment>
<dbReference type="PANTHER" id="PTHR33577:SF16">
    <property type="entry name" value="HEME HALOPEROXIDASE FAMILY PROFILE DOMAIN-CONTAINING PROTEIN"/>
    <property type="match status" value="1"/>
</dbReference>